<name>A0ACB9YHR4_9PEZI</name>
<protein>
    <submittedName>
        <fullName evidence="1">Uncharacterized protein</fullName>
    </submittedName>
</protein>
<comment type="caution">
    <text evidence="1">The sequence shown here is derived from an EMBL/GenBank/DDBJ whole genome shotgun (WGS) entry which is preliminary data.</text>
</comment>
<accession>A0ACB9YHR4</accession>
<gene>
    <name evidence="1" type="ORF">F4820DRAFT_212382</name>
</gene>
<evidence type="ECO:0000313" key="1">
    <source>
        <dbReference type="EMBL" id="KAI4858656.1"/>
    </source>
</evidence>
<sequence>MVSSACQGALIAVAGFVGILLVMVLVARWLGVYLCCRLPRWRKKTPKANLPRSIQLALTRLESVTEKRPNRNPLTESEDAECPICLGHLYPQEAQTSTSAATNKGDLESGQGAPMITTTTTNITTQEEKDQPMQPIDDEALMLKRCSHIFHARCLATWYLRKKYSCPVCRTSYRRAIQETQRHEDYRIPSLLPAVGFW</sequence>
<organism evidence="1 2">
    <name type="scientific">Hypoxylon rubiginosum</name>
    <dbReference type="NCBI Taxonomy" id="110542"/>
    <lineage>
        <taxon>Eukaryota</taxon>
        <taxon>Fungi</taxon>
        <taxon>Dikarya</taxon>
        <taxon>Ascomycota</taxon>
        <taxon>Pezizomycotina</taxon>
        <taxon>Sordariomycetes</taxon>
        <taxon>Xylariomycetidae</taxon>
        <taxon>Xylariales</taxon>
        <taxon>Hypoxylaceae</taxon>
        <taxon>Hypoxylon</taxon>
    </lineage>
</organism>
<dbReference type="Proteomes" id="UP001497700">
    <property type="component" value="Unassembled WGS sequence"/>
</dbReference>
<proteinExistence type="predicted"/>
<reference evidence="1 2" key="1">
    <citation type="journal article" date="2022" name="New Phytol.">
        <title>Ecological generalism drives hyperdiversity of secondary metabolite gene clusters in xylarialean endophytes.</title>
        <authorList>
            <person name="Franco M.E.E."/>
            <person name="Wisecaver J.H."/>
            <person name="Arnold A.E."/>
            <person name="Ju Y.M."/>
            <person name="Slot J.C."/>
            <person name="Ahrendt S."/>
            <person name="Moore L.P."/>
            <person name="Eastman K.E."/>
            <person name="Scott K."/>
            <person name="Konkel Z."/>
            <person name="Mondo S.J."/>
            <person name="Kuo A."/>
            <person name="Hayes R.D."/>
            <person name="Haridas S."/>
            <person name="Andreopoulos B."/>
            <person name="Riley R."/>
            <person name="LaButti K."/>
            <person name="Pangilinan J."/>
            <person name="Lipzen A."/>
            <person name="Amirebrahimi M."/>
            <person name="Yan J."/>
            <person name="Adam C."/>
            <person name="Keymanesh K."/>
            <person name="Ng V."/>
            <person name="Louie K."/>
            <person name="Northen T."/>
            <person name="Drula E."/>
            <person name="Henrissat B."/>
            <person name="Hsieh H.M."/>
            <person name="Youens-Clark K."/>
            <person name="Lutzoni F."/>
            <person name="Miadlikowska J."/>
            <person name="Eastwood D.C."/>
            <person name="Hamelin R.C."/>
            <person name="Grigoriev I.V."/>
            <person name="U'Ren J.M."/>
        </authorList>
    </citation>
    <scope>NUCLEOTIDE SEQUENCE [LARGE SCALE GENOMIC DNA]</scope>
    <source>
        <strain evidence="1 2">CBS 119005</strain>
    </source>
</reference>
<dbReference type="EMBL" id="MU393706">
    <property type="protein sequence ID" value="KAI4858656.1"/>
    <property type="molecule type" value="Genomic_DNA"/>
</dbReference>
<keyword evidence="2" id="KW-1185">Reference proteome</keyword>
<evidence type="ECO:0000313" key="2">
    <source>
        <dbReference type="Proteomes" id="UP001497700"/>
    </source>
</evidence>